<gene>
    <name evidence="10" type="ORF">EUA04_00690</name>
</gene>
<dbReference type="InterPro" id="IPR000515">
    <property type="entry name" value="MetI-like"/>
</dbReference>
<dbReference type="Pfam" id="PF00528">
    <property type="entry name" value="BPD_transp_1"/>
    <property type="match status" value="2"/>
</dbReference>
<feature type="transmembrane region" description="Helical" evidence="8">
    <location>
        <begin position="98"/>
        <end position="120"/>
    </location>
</feature>
<evidence type="ECO:0000256" key="2">
    <source>
        <dbReference type="ARBA" id="ARBA00022448"/>
    </source>
</evidence>
<accession>A0A4R5XE72</accession>
<dbReference type="GO" id="GO:0005886">
    <property type="term" value="C:plasma membrane"/>
    <property type="evidence" value="ECO:0007669"/>
    <property type="project" value="UniProtKB-SubCell"/>
</dbReference>
<evidence type="ECO:0000313" key="11">
    <source>
        <dbReference type="Proteomes" id="UP000294952"/>
    </source>
</evidence>
<evidence type="ECO:0000313" key="10">
    <source>
        <dbReference type="EMBL" id="TDL12518.1"/>
    </source>
</evidence>
<keyword evidence="7 8" id="KW-0472">Membrane</keyword>
<feature type="transmembrane region" description="Helical" evidence="8">
    <location>
        <begin position="426"/>
        <end position="446"/>
    </location>
</feature>
<evidence type="ECO:0000259" key="9">
    <source>
        <dbReference type="PROSITE" id="PS50928"/>
    </source>
</evidence>
<feature type="transmembrane region" description="Helical" evidence="8">
    <location>
        <begin position="61"/>
        <end position="86"/>
    </location>
</feature>
<keyword evidence="5 8" id="KW-0812">Transmembrane</keyword>
<dbReference type="GO" id="GO:0055085">
    <property type="term" value="P:transmembrane transport"/>
    <property type="evidence" value="ECO:0007669"/>
    <property type="project" value="InterPro"/>
</dbReference>
<comment type="similarity">
    <text evidence="8">Belongs to the binding-protein-dependent transport system permease family.</text>
</comment>
<keyword evidence="3" id="KW-1003">Cell membrane</keyword>
<evidence type="ECO:0000256" key="8">
    <source>
        <dbReference type="RuleBase" id="RU363032"/>
    </source>
</evidence>
<feature type="transmembrane region" description="Helical" evidence="8">
    <location>
        <begin position="251"/>
        <end position="268"/>
    </location>
</feature>
<feature type="domain" description="ABC transmembrane type-1" evidence="9">
    <location>
        <begin position="62"/>
        <end position="269"/>
    </location>
</feature>
<keyword evidence="4" id="KW-0997">Cell inner membrane</keyword>
<protein>
    <submittedName>
        <fullName evidence="10">Iron ABC transporter permease</fullName>
    </submittedName>
</protein>
<dbReference type="Proteomes" id="UP000294952">
    <property type="component" value="Unassembled WGS sequence"/>
</dbReference>
<feature type="transmembrane region" description="Helical" evidence="8">
    <location>
        <begin position="474"/>
        <end position="496"/>
    </location>
</feature>
<feature type="transmembrane region" description="Helical" evidence="8">
    <location>
        <begin position="395"/>
        <end position="420"/>
    </location>
</feature>
<feature type="domain" description="ABC transmembrane type-1" evidence="9">
    <location>
        <begin position="360"/>
        <end position="550"/>
    </location>
</feature>
<dbReference type="Gene3D" id="1.10.3720.10">
    <property type="entry name" value="MetI-like"/>
    <property type="match status" value="2"/>
</dbReference>
<feature type="transmembrane region" description="Helical" evidence="8">
    <location>
        <begin position="302"/>
        <end position="324"/>
    </location>
</feature>
<feature type="transmembrane region" description="Helical" evidence="8">
    <location>
        <begin position="140"/>
        <end position="158"/>
    </location>
</feature>
<comment type="subcellular location">
    <subcellularLocation>
        <location evidence="1">Cell inner membrane</location>
        <topology evidence="1">Multi-pass membrane protein</topology>
    </subcellularLocation>
    <subcellularLocation>
        <location evidence="8">Cell membrane</location>
        <topology evidence="8">Multi-pass membrane protein</topology>
    </subcellularLocation>
</comment>
<feature type="transmembrane region" description="Helical" evidence="8">
    <location>
        <begin position="194"/>
        <end position="215"/>
    </location>
</feature>
<feature type="transmembrane region" description="Helical" evidence="8">
    <location>
        <begin position="536"/>
        <end position="554"/>
    </location>
</feature>
<dbReference type="AlphaFoldDB" id="A0A4R5XE72"/>
<dbReference type="PANTHER" id="PTHR43357:SF4">
    <property type="entry name" value="INNER MEMBRANE ABC TRANSPORTER PERMEASE PROTEIN YDCV"/>
    <property type="match status" value="1"/>
</dbReference>
<dbReference type="EMBL" id="SDLP01000001">
    <property type="protein sequence ID" value="TDL12518.1"/>
    <property type="molecule type" value="Genomic_DNA"/>
</dbReference>
<dbReference type="InterPro" id="IPR035906">
    <property type="entry name" value="MetI-like_sf"/>
</dbReference>
<proteinExistence type="inferred from homology"/>
<dbReference type="PANTHER" id="PTHR43357">
    <property type="entry name" value="INNER MEMBRANE ABC TRANSPORTER PERMEASE PROTEIN YDCV"/>
    <property type="match status" value="1"/>
</dbReference>
<reference evidence="10 11" key="1">
    <citation type="submission" date="2019-01" db="EMBL/GenBank/DDBJ databases">
        <title>High-quality-draft genome sequences of five non-tuberculosis mycobacteriaceae isolated from a nosocomial environment.</title>
        <authorList>
            <person name="Tiago I."/>
            <person name="Alarico S."/>
            <person name="Pereira S.G."/>
            <person name="Coelho C."/>
            <person name="Maranha A."/>
            <person name="Empadinhas N."/>
        </authorList>
    </citation>
    <scope>NUCLEOTIDE SEQUENCE [LARGE SCALE GENOMIC DNA]</scope>
    <source>
        <strain evidence="10 11">22DIII</strain>
    </source>
</reference>
<evidence type="ECO:0000256" key="1">
    <source>
        <dbReference type="ARBA" id="ARBA00004429"/>
    </source>
</evidence>
<comment type="caution">
    <text evidence="10">The sequence shown here is derived from an EMBL/GenBank/DDBJ whole genome shotgun (WGS) entry which is preliminary data.</text>
</comment>
<evidence type="ECO:0000256" key="4">
    <source>
        <dbReference type="ARBA" id="ARBA00022519"/>
    </source>
</evidence>
<name>A0A4R5XE72_9MYCO</name>
<evidence type="ECO:0000256" key="7">
    <source>
        <dbReference type="ARBA" id="ARBA00023136"/>
    </source>
</evidence>
<evidence type="ECO:0000256" key="6">
    <source>
        <dbReference type="ARBA" id="ARBA00022989"/>
    </source>
</evidence>
<evidence type="ECO:0000256" key="5">
    <source>
        <dbReference type="ARBA" id="ARBA00022692"/>
    </source>
</evidence>
<keyword evidence="6 8" id="KW-1133">Transmembrane helix</keyword>
<feature type="transmembrane region" description="Helical" evidence="8">
    <location>
        <begin position="7"/>
        <end position="30"/>
    </location>
</feature>
<dbReference type="SUPFAM" id="SSF161098">
    <property type="entry name" value="MetI-like"/>
    <property type="match status" value="2"/>
</dbReference>
<organism evidence="10 11">
    <name type="scientific">Mycolicibacterium obuense</name>
    <dbReference type="NCBI Taxonomy" id="1807"/>
    <lineage>
        <taxon>Bacteria</taxon>
        <taxon>Bacillati</taxon>
        <taxon>Actinomycetota</taxon>
        <taxon>Actinomycetes</taxon>
        <taxon>Mycobacteriales</taxon>
        <taxon>Mycobacteriaceae</taxon>
        <taxon>Mycolicibacterium</taxon>
    </lineage>
</organism>
<dbReference type="CDD" id="cd06261">
    <property type="entry name" value="TM_PBP2"/>
    <property type="match status" value="2"/>
</dbReference>
<dbReference type="PROSITE" id="PS50928">
    <property type="entry name" value="ABC_TM1"/>
    <property type="match status" value="2"/>
</dbReference>
<sequence length="559" mass="59503">MSRWIPVLLQLAVLAVIVLCPMFFILAGAFTTDSDRESLFDFGTFTLDNFTVLGSGTARTALLNSAAVGIGASLVALVIGCLLAFLAARTDVPGRKAVYGIAIMPLFLPALVGALAWALLGGLATGYLNLALNAVGLPHLINIYSFAGMVLVLGLYYAPYPFLMVHSALSLMNPDLEDAASLHGARVSQMLRKITFPLVMPAVLGSAILVFALTVENFPVAQVIGVPGGVDTLPTLIYRLMNASPARSNDAAAVAVVLTVLLVVVVAFQQRAMGNKQYTTVSGKGVRARLVPLRRWRIPAAVFAWTYFALAVLLPVGALVIAAMQTSPYVADLGQLARPGALSLWGMGQTLTDPDFHRVVINSVVVGLATAAIGTALCFALAYTRYRTNAPGRKLLEYVAMLPLAVPAIVLGLGLLWTWLALPVPVYGTLAVLVIAFVAVFLPQGYRGVSASIIQLDRDLEDSAIMLGARRRRAITFVTAPLLRVGLSSTFLLLLMLSMRELTAALFLFTSDTRLLSIAIFDAYDNGSFQSAAELSLLYCAVIGVLAVLARRFGSKEIS</sequence>
<keyword evidence="2 8" id="KW-0813">Transport</keyword>
<feature type="transmembrane region" description="Helical" evidence="8">
    <location>
        <begin position="359"/>
        <end position="383"/>
    </location>
</feature>
<evidence type="ECO:0000256" key="3">
    <source>
        <dbReference type="ARBA" id="ARBA00022475"/>
    </source>
</evidence>